<dbReference type="InterPro" id="IPR016796">
    <property type="entry name" value="UCP021774"/>
</dbReference>
<gene>
    <name evidence="2" type="ORF">BMG03_17295</name>
</gene>
<evidence type="ECO:0000313" key="3">
    <source>
        <dbReference type="Proteomes" id="UP000185622"/>
    </source>
</evidence>
<protein>
    <recommendedName>
        <fullName evidence="1">DUF302 domain-containing protein</fullName>
    </recommendedName>
</protein>
<dbReference type="PANTHER" id="PTHR38342:SF1">
    <property type="entry name" value="SLR5037 PROTEIN"/>
    <property type="match status" value="1"/>
</dbReference>
<dbReference type="Proteomes" id="UP000185622">
    <property type="component" value="Chromosome"/>
</dbReference>
<dbReference type="CDD" id="cd14797">
    <property type="entry name" value="DUF302"/>
    <property type="match status" value="1"/>
</dbReference>
<dbReference type="PANTHER" id="PTHR38342">
    <property type="entry name" value="SLR5037 PROTEIN"/>
    <property type="match status" value="1"/>
</dbReference>
<organism evidence="2 3">
    <name type="scientific">Thioclava nitratireducens</name>
    <dbReference type="NCBI Taxonomy" id="1915078"/>
    <lineage>
        <taxon>Bacteria</taxon>
        <taxon>Pseudomonadati</taxon>
        <taxon>Pseudomonadota</taxon>
        <taxon>Alphaproteobacteria</taxon>
        <taxon>Rhodobacterales</taxon>
        <taxon>Paracoccaceae</taxon>
        <taxon>Thioclava</taxon>
    </lineage>
</organism>
<reference evidence="2 3" key="1">
    <citation type="submission" date="2017-01" db="EMBL/GenBank/DDBJ databases">
        <title>The complete genome sequence of a sulfur-oxidizing marine bacterium Thioclava sp. 25B10_4T.</title>
        <authorList>
            <person name="Liu Y."/>
            <person name="Lai Q."/>
            <person name="Shao Z."/>
        </authorList>
    </citation>
    <scope>NUCLEOTIDE SEQUENCE [LARGE SCALE GENOMIC DNA]</scope>
    <source>
        <strain evidence="2 3">25B10_4</strain>
    </source>
</reference>
<dbReference type="Pfam" id="PF03625">
    <property type="entry name" value="DUF302"/>
    <property type="match status" value="1"/>
</dbReference>
<accession>A0ABN4XIU8</accession>
<dbReference type="PIRSF" id="PIRSF021774">
    <property type="entry name" value="UCP021774"/>
    <property type="match status" value="1"/>
</dbReference>
<sequence>MGYTIDKVMTGAFDEVEAKVREGLADAGFGVLTEINVSATMKAKLDKDMPRYKILGACNPKLAYEAIGFAPRIGAMLPCNVVLREVENGIEVSAVDPVASMLAVENDDLVEVASQVRQMLADVIAKL</sequence>
<evidence type="ECO:0000259" key="1">
    <source>
        <dbReference type="Pfam" id="PF03625"/>
    </source>
</evidence>
<dbReference type="InterPro" id="IPR035923">
    <property type="entry name" value="TT1751-like_sf"/>
</dbReference>
<feature type="domain" description="DUF302" evidence="1">
    <location>
        <begin position="35"/>
        <end position="97"/>
    </location>
</feature>
<proteinExistence type="predicted"/>
<dbReference type="Gene3D" id="3.30.310.70">
    <property type="entry name" value="TT1751-like domain"/>
    <property type="match status" value="1"/>
</dbReference>
<keyword evidence="3" id="KW-1185">Reference proteome</keyword>
<dbReference type="InterPro" id="IPR005180">
    <property type="entry name" value="DUF302"/>
</dbReference>
<evidence type="ECO:0000313" key="2">
    <source>
        <dbReference type="EMBL" id="AQS49348.1"/>
    </source>
</evidence>
<dbReference type="EMBL" id="CP019437">
    <property type="protein sequence ID" value="AQS49348.1"/>
    <property type="molecule type" value="Genomic_DNA"/>
</dbReference>
<name>A0ABN4XIU8_9RHOB</name>
<dbReference type="SUPFAM" id="SSF103247">
    <property type="entry name" value="TT1751-like"/>
    <property type="match status" value="1"/>
</dbReference>
<dbReference type="RefSeq" id="WP_075773951.1">
    <property type="nucleotide sequence ID" value="NZ_CP019437.1"/>
</dbReference>